<gene>
    <name evidence="2" type="ORF">UU67_C0006G0021</name>
</gene>
<dbReference type="EMBL" id="LCBN01000006">
    <property type="protein sequence ID" value="KKS14181.1"/>
    <property type="molecule type" value="Genomic_DNA"/>
</dbReference>
<keyword evidence="1" id="KW-0812">Transmembrane</keyword>
<feature type="transmembrane region" description="Helical" evidence="1">
    <location>
        <begin position="74"/>
        <end position="91"/>
    </location>
</feature>
<sequence>MSTHLFSSFIITPTRLRLLHQEPDEHIELFLRQHFIVNVPWIITLFLGLFVPLLFPIVDKILQDNFGVSLPSDISGAAVILWYLFLMAFVIEKFLHWYFNIYIVTNKHLVDINFWNLLSRDITEVCLDDLQSAQSKITGIMGALFNFGDVAIETAAKVQSVNFLSVPKPDFVADRIQDLQEEQGGGG</sequence>
<evidence type="ECO:0008006" key="4">
    <source>
        <dbReference type="Google" id="ProtNLM"/>
    </source>
</evidence>
<comment type="caution">
    <text evidence="2">The sequence shown here is derived from an EMBL/GenBank/DDBJ whole genome shotgun (WGS) entry which is preliminary data.</text>
</comment>
<name>A0A0G0YWX2_9BACT</name>
<reference evidence="2 3" key="1">
    <citation type="journal article" date="2015" name="Nature">
        <title>rRNA introns, odd ribosomes, and small enigmatic genomes across a large radiation of phyla.</title>
        <authorList>
            <person name="Brown C.T."/>
            <person name="Hug L.A."/>
            <person name="Thomas B.C."/>
            <person name="Sharon I."/>
            <person name="Castelle C.J."/>
            <person name="Singh A."/>
            <person name="Wilkins M.J."/>
            <person name="Williams K.H."/>
            <person name="Banfield J.F."/>
        </authorList>
    </citation>
    <scope>NUCLEOTIDE SEQUENCE [LARGE SCALE GENOMIC DNA]</scope>
</reference>
<evidence type="ECO:0000313" key="2">
    <source>
        <dbReference type="EMBL" id="KKS14181.1"/>
    </source>
</evidence>
<proteinExistence type="predicted"/>
<keyword evidence="1" id="KW-1133">Transmembrane helix</keyword>
<evidence type="ECO:0000256" key="1">
    <source>
        <dbReference type="SAM" id="Phobius"/>
    </source>
</evidence>
<feature type="transmembrane region" description="Helical" evidence="1">
    <location>
        <begin position="35"/>
        <end position="54"/>
    </location>
</feature>
<organism evidence="2 3">
    <name type="scientific">Candidatus Daviesbacteria bacterium GW2011_GWB1_41_5</name>
    <dbReference type="NCBI Taxonomy" id="1618429"/>
    <lineage>
        <taxon>Bacteria</taxon>
        <taxon>Candidatus Daviesiibacteriota</taxon>
    </lineage>
</organism>
<dbReference type="Proteomes" id="UP000034753">
    <property type="component" value="Unassembled WGS sequence"/>
</dbReference>
<protein>
    <recommendedName>
        <fullName evidence="4">DUF304 domain-containing protein</fullName>
    </recommendedName>
</protein>
<keyword evidence="1" id="KW-0472">Membrane</keyword>
<evidence type="ECO:0000313" key="3">
    <source>
        <dbReference type="Proteomes" id="UP000034753"/>
    </source>
</evidence>
<accession>A0A0G0YWX2</accession>
<dbReference type="AlphaFoldDB" id="A0A0G0YWX2"/>